<accession>A0A2M6YC84</accession>
<evidence type="ECO:0000313" key="2">
    <source>
        <dbReference type="Proteomes" id="UP000229896"/>
    </source>
</evidence>
<reference evidence="2" key="1">
    <citation type="submission" date="2017-09" db="EMBL/GenBank/DDBJ databases">
        <title>Depth-based differentiation of microbial function through sediment-hosted aquifers and enrichment of novel symbionts in the deep terrestrial subsurface.</title>
        <authorList>
            <person name="Probst A.J."/>
            <person name="Ladd B."/>
            <person name="Jarett J.K."/>
            <person name="Geller-Mcgrath D.E."/>
            <person name="Sieber C.M.K."/>
            <person name="Emerson J.B."/>
            <person name="Anantharaman K."/>
            <person name="Thomas B.C."/>
            <person name="Malmstrom R."/>
            <person name="Stieglmeier M."/>
            <person name="Klingl A."/>
            <person name="Woyke T."/>
            <person name="Ryan C.M."/>
            <person name="Banfield J.F."/>
        </authorList>
    </citation>
    <scope>NUCLEOTIDE SEQUENCE [LARGE SCALE GENOMIC DNA]</scope>
</reference>
<sequence>MIKNIVCQTDNIVNLTKNQILIFSKIEAKIKTFFNFSPKLLTQNQVYANLSLSKTSALNPS</sequence>
<gene>
    <name evidence="1" type="ORF">COT12_01770</name>
</gene>
<protein>
    <submittedName>
        <fullName evidence="1">Uncharacterized protein</fullName>
    </submittedName>
</protein>
<dbReference type="AlphaFoldDB" id="A0A2M6YC84"/>
<organism evidence="1 2">
    <name type="scientific">Candidatus Berkelbacteria bacterium CG08_land_8_20_14_0_20_39_8</name>
    <dbReference type="NCBI Taxonomy" id="1974511"/>
    <lineage>
        <taxon>Bacteria</taxon>
        <taxon>Candidatus Berkelbacteria</taxon>
    </lineage>
</organism>
<name>A0A2M6YC84_9BACT</name>
<dbReference type="Proteomes" id="UP000229896">
    <property type="component" value="Unassembled WGS sequence"/>
</dbReference>
<evidence type="ECO:0000313" key="1">
    <source>
        <dbReference type="EMBL" id="PIU24300.1"/>
    </source>
</evidence>
<dbReference type="EMBL" id="PEXI01000056">
    <property type="protein sequence ID" value="PIU24300.1"/>
    <property type="molecule type" value="Genomic_DNA"/>
</dbReference>
<proteinExistence type="predicted"/>
<comment type="caution">
    <text evidence="1">The sequence shown here is derived from an EMBL/GenBank/DDBJ whole genome shotgun (WGS) entry which is preliminary data.</text>
</comment>